<evidence type="ECO:0000256" key="1">
    <source>
        <dbReference type="SAM" id="Phobius"/>
    </source>
</evidence>
<dbReference type="Proteomes" id="UP001055453">
    <property type="component" value="Chromosome"/>
</dbReference>
<proteinExistence type="predicted"/>
<keyword evidence="1" id="KW-0812">Transmembrane</keyword>
<protein>
    <recommendedName>
        <fullName evidence="4">Transposase</fullName>
    </recommendedName>
</protein>
<feature type="transmembrane region" description="Helical" evidence="1">
    <location>
        <begin position="51"/>
        <end position="70"/>
    </location>
</feature>
<evidence type="ECO:0000313" key="3">
    <source>
        <dbReference type="Proteomes" id="UP001055453"/>
    </source>
</evidence>
<keyword evidence="1" id="KW-0472">Membrane</keyword>
<accession>A0ABM7Z9F2</accession>
<sequence>MFGDETFVVALLGLPTHRCTLDDCALVGRKDPIKARGRATATQGNRNLKSLVFFMCLVFKYTISVYGLCLGDQVFRDTKSIKFVI</sequence>
<name>A0ABM7Z9F2_NOSCO</name>
<evidence type="ECO:0000313" key="2">
    <source>
        <dbReference type="EMBL" id="BDI19854.1"/>
    </source>
</evidence>
<evidence type="ECO:0008006" key="4">
    <source>
        <dbReference type="Google" id="ProtNLM"/>
    </source>
</evidence>
<keyword evidence="1" id="KW-1133">Transmembrane helix</keyword>
<organism evidence="2 3">
    <name type="scientific">Nostoc cf. commune SO-36</name>
    <dbReference type="NCBI Taxonomy" id="449208"/>
    <lineage>
        <taxon>Bacteria</taxon>
        <taxon>Bacillati</taxon>
        <taxon>Cyanobacteriota</taxon>
        <taxon>Cyanophyceae</taxon>
        <taxon>Nostocales</taxon>
        <taxon>Nostocaceae</taxon>
        <taxon>Nostoc</taxon>
    </lineage>
</organism>
<dbReference type="EMBL" id="AP025732">
    <property type="protein sequence ID" value="BDI19854.1"/>
    <property type="molecule type" value="Genomic_DNA"/>
</dbReference>
<reference evidence="2" key="1">
    <citation type="submission" date="2022-04" db="EMBL/GenBank/DDBJ databases">
        <title>Complete genome sequence of a cyanobacterium, Nostoc sp. SO-36, isolated in Antarctica.</title>
        <authorList>
            <person name="Kanesaki Y."/>
            <person name="Effendi D."/>
            <person name="Sakamoto T."/>
            <person name="Ohtani S."/>
            <person name="Awai K."/>
        </authorList>
    </citation>
    <scope>NUCLEOTIDE SEQUENCE</scope>
    <source>
        <strain evidence="2">SO-36</strain>
    </source>
</reference>
<keyword evidence="3" id="KW-1185">Reference proteome</keyword>
<gene>
    <name evidence="2" type="ORF">ANSO36C_56560</name>
</gene>